<dbReference type="Proteomes" id="UP000608154">
    <property type="component" value="Unassembled WGS sequence"/>
</dbReference>
<dbReference type="PANTHER" id="PTHR35024:SF4">
    <property type="entry name" value="POLYMER-FORMING CYTOSKELETAL PROTEIN"/>
    <property type="match status" value="1"/>
</dbReference>
<dbReference type="AlphaFoldDB" id="A0A916X4V3"/>
<accession>A0A916X4V3</accession>
<evidence type="ECO:0000256" key="1">
    <source>
        <dbReference type="ARBA" id="ARBA00044755"/>
    </source>
</evidence>
<organism evidence="2 3">
    <name type="scientific">Novosphingobium endophyticum</name>
    <dbReference type="NCBI Taxonomy" id="1955250"/>
    <lineage>
        <taxon>Bacteria</taxon>
        <taxon>Pseudomonadati</taxon>
        <taxon>Pseudomonadota</taxon>
        <taxon>Alphaproteobacteria</taxon>
        <taxon>Sphingomonadales</taxon>
        <taxon>Sphingomonadaceae</taxon>
        <taxon>Novosphingobium</taxon>
    </lineage>
</organism>
<protein>
    <recommendedName>
        <fullName evidence="4">Polymer-forming cytoskeletal protein</fullName>
    </recommendedName>
</protein>
<proteinExistence type="inferred from homology"/>
<keyword evidence="3" id="KW-1185">Reference proteome</keyword>
<gene>
    <name evidence="2" type="ORF">GCM10011494_23820</name>
</gene>
<dbReference type="EMBL" id="BMHK01000014">
    <property type="protein sequence ID" value="GGC04528.1"/>
    <property type="molecule type" value="Genomic_DNA"/>
</dbReference>
<sequence>MFSKKHTNMVKTAASHRASNNGSTFSMLGSDTGIVGNIEATADLHVDGRVEGDIACNALVQGEGSEIVGAVKAEIVRIAGTVRGVISAREVVILKTATIEGDVAYDALTIEQGARLHGRLTPNGGHVPPALAKPRVAEAELVLTAAE</sequence>
<comment type="caution">
    <text evidence="2">The sequence shown here is derived from an EMBL/GenBank/DDBJ whole genome shotgun (WGS) entry which is preliminary data.</text>
</comment>
<dbReference type="Pfam" id="PF04519">
    <property type="entry name" value="Bactofilin"/>
    <property type="match status" value="1"/>
</dbReference>
<evidence type="ECO:0000313" key="3">
    <source>
        <dbReference type="Proteomes" id="UP000608154"/>
    </source>
</evidence>
<dbReference type="PANTHER" id="PTHR35024">
    <property type="entry name" value="HYPOTHETICAL CYTOSOLIC PROTEIN"/>
    <property type="match status" value="1"/>
</dbReference>
<comment type="similarity">
    <text evidence="1">Belongs to the bactofilin family.</text>
</comment>
<evidence type="ECO:0000313" key="2">
    <source>
        <dbReference type="EMBL" id="GGC04528.1"/>
    </source>
</evidence>
<name>A0A916X4V3_9SPHN</name>
<reference evidence="2" key="1">
    <citation type="journal article" date="2014" name="Int. J. Syst. Evol. Microbiol.">
        <title>Complete genome sequence of Corynebacterium casei LMG S-19264T (=DSM 44701T), isolated from a smear-ripened cheese.</title>
        <authorList>
            <consortium name="US DOE Joint Genome Institute (JGI-PGF)"/>
            <person name="Walter F."/>
            <person name="Albersmeier A."/>
            <person name="Kalinowski J."/>
            <person name="Ruckert C."/>
        </authorList>
    </citation>
    <scope>NUCLEOTIDE SEQUENCE</scope>
    <source>
        <strain evidence="2">CGMCC 1.15095</strain>
    </source>
</reference>
<reference evidence="2" key="2">
    <citation type="submission" date="2020-09" db="EMBL/GenBank/DDBJ databases">
        <authorList>
            <person name="Sun Q."/>
            <person name="Zhou Y."/>
        </authorList>
    </citation>
    <scope>NUCLEOTIDE SEQUENCE</scope>
    <source>
        <strain evidence="2">CGMCC 1.15095</strain>
    </source>
</reference>
<evidence type="ECO:0008006" key="4">
    <source>
        <dbReference type="Google" id="ProtNLM"/>
    </source>
</evidence>
<dbReference type="InterPro" id="IPR007607">
    <property type="entry name" value="BacA/B"/>
</dbReference>